<evidence type="ECO:0000313" key="3">
    <source>
        <dbReference type="Proteomes" id="UP000299102"/>
    </source>
</evidence>
<protein>
    <submittedName>
        <fullName evidence="2">Uncharacterized protein</fullName>
    </submittedName>
</protein>
<keyword evidence="3" id="KW-1185">Reference proteome</keyword>
<proteinExistence type="predicted"/>
<feature type="compositionally biased region" description="Basic and acidic residues" evidence="1">
    <location>
        <begin position="16"/>
        <end position="35"/>
    </location>
</feature>
<accession>A0A4C1VIY8</accession>
<evidence type="ECO:0000313" key="2">
    <source>
        <dbReference type="EMBL" id="GBP37874.1"/>
    </source>
</evidence>
<sequence length="91" mass="9984">MTEPATAGHHAGRQGARNDTEIMDSKANRKQERVLRPVGTLSENWESPARPRRRSADVIQTAIIDFASAERAFVTLTPKLGLGGRLTLMSN</sequence>
<organism evidence="2 3">
    <name type="scientific">Eumeta variegata</name>
    <name type="common">Bagworm moth</name>
    <name type="synonym">Eumeta japonica</name>
    <dbReference type="NCBI Taxonomy" id="151549"/>
    <lineage>
        <taxon>Eukaryota</taxon>
        <taxon>Metazoa</taxon>
        <taxon>Ecdysozoa</taxon>
        <taxon>Arthropoda</taxon>
        <taxon>Hexapoda</taxon>
        <taxon>Insecta</taxon>
        <taxon>Pterygota</taxon>
        <taxon>Neoptera</taxon>
        <taxon>Endopterygota</taxon>
        <taxon>Lepidoptera</taxon>
        <taxon>Glossata</taxon>
        <taxon>Ditrysia</taxon>
        <taxon>Tineoidea</taxon>
        <taxon>Psychidae</taxon>
        <taxon>Oiketicinae</taxon>
        <taxon>Eumeta</taxon>
    </lineage>
</organism>
<feature type="region of interest" description="Disordered" evidence="1">
    <location>
        <begin position="1"/>
        <end position="54"/>
    </location>
</feature>
<comment type="caution">
    <text evidence="2">The sequence shown here is derived from an EMBL/GenBank/DDBJ whole genome shotgun (WGS) entry which is preliminary data.</text>
</comment>
<reference evidence="2 3" key="1">
    <citation type="journal article" date="2019" name="Commun. Biol.">
        <title>The bagworm genome reveals a unique fibroin gene that provides high tensile strength.</title>
        <authorList>
            <person name="Kono N."/>
            <person name="Nakamura H."/>
            <person name="Ohtoshi R."/>
            <person name="Tomita M."/>
            <person name="Numata K."/>
            <person name="Arakawa K."/>
        </authorList>
    </citation>
    <scope>NUCLEOTIDE SEQUENCE [LARGE SCALE GENOMIC DNA]</scope>
</reference>
<dbReference type="EMBL" id="BGZK01000340">
    <property type="protein sequence ID" value="GBP37874.1"/>
    <property type="molecule type" value="Genomic_DNA"/>
</dbReference>
<evidence type="ECO:0000256" key="1">
    <source>
        <dbReference type="SAM" id="MobiDB-lite"/>
    </source>
</evidence>
<dbReference type="Proteomes" id="UP000299102">
    <property type="component" value="Unassembled WGS sequence"/>
</dbReference>
<gene>
    <name evidence="2" type="ORF">EVAR_21409_1</name>
</gene>
<dbReference type="AlphaFoldDB" id="A0A4C1VIY8"/>
<name>A0A4C1VIY8_EUMVA</name>